<feature type="transmembrane region" description="Helical" evidence="1">
    <location>
        <begin position="6"/>
        <end position="24"/>
    </location>
</feature>
<dbReference type="EMBL" id="QOPC01000028">
    <property type="protein sequence ID" value="RCL37219.1"/>
    <property type="molecule type" value="Genomic_DNA"/>
</dbReference>
<name>A0A368BIS9_9GAMM</name>
<evidence type="ECO:0000313" key="3">
    <source>
        <dbReference type="Proteomes" id="UP000253032"/>
    </source>
</evidence>
<accession>A0A368BIS9</accession>
<keyword evidence="1" id="KW-0812">Transmembrane</keyword>
<reference evidence="2 3" key="1">
    <citation type="journal article" date="2018" name="Microbiome">
        <title>Fine metagenomic profile of the Mediterranean stratified and mixed water columns revealed by assembly and recruitment.</title>
        <authorList>
            <person name="Haro-Moreno J.M."/>
            <person name="Lopez-Perez M."/>
            <person name="De La Torre J.R."/>
            <person name="Picazo A."/>
            <person name="Camacho A."/>
            <person name="Rodriguez-Valera F."/>
        </authorList>
    </citation>
    <scope>NUCLEOTIDE SEQUENCE [LARGE SCALE GENOMIC DNA]</scope>
    <source>
        <strain evidence="2">MED-G84</strain>
    </source>
</reference>
<dbReference type="Proteomes" id="UP000253032">
    <property type="component" value="Unassembled WGS sequence"/>
</dbReference>
<keyword evidence="1" id="KW-1133">Transmembrane helix</keyword>
<organism evidence="2 3">
    <name type="scientific">SAR86 cluster bacterium</name>
    <dbReference type="NCBI Taxonomy" id="2030880"/>
    <lineage>
        <taxon>Bacteria</taxon>
        <taxon>Pseudomonadati</taxon>
        <taxon>Pseudomonadota</taxon>
        <taxon>Gammaproteobacteria</taxon>
        <taxon>SAR86 cluster</taxon>
    </lineage>
</organism>
<keyword evidence="1" id="KW-0472">Membrane</keyword>
<feature type="transmembrane region" description="Helical" evidence="1">
    <location>
        <begin position="36"/>
        <end position="56"/>
    </location>
</feature>
<gene>
    <name evidence="2" type="ORF">DBW98_04230</name>
</gene>
<dbReference type="AlphaFoldDB" id="A0A368BIS9"/>
<proteinExistence type="predicted"/>
<comment type="caution">
    <text evidence="2">The sequence shown here is derived from an EMBL/GenBank/DDBJ whole genome shotgun (WGS) entry which is preliminary data.</text>
</comment>
<sequence length="82" mass="9636">MFPIFVQPIFIVYLFSLSAIIYIASKPKNEFMNLYLAFVFRWATFIIFTIISLTYIPENTLIAIFLLIYLNTTFNPQPIKTT</sequence>
<protein>
    <submittedName>
        <fullName evidence="2">Uncharacterized protein</fullName>
    </submittedName>
</protein>
<evidence type="ECO:0000256" key="1">
    <source>
        <dbReference type="SAM" id="Phobius"/>
    </source>
</evidence>
<evidence type="ECO:0000313" key="2">
    <source>
        <dbReference type="EMBL" id="RCL37219.1"/>
    </source>
</evidence>